<dbReference type="EMBL" id="QGGW01000007">
    <property type="protein sequence ID" value="PWK59575.1"/>
    <property type="molecule type" value="Genomic_DNA"/>
</dbReference>
<evidence type="ECO:0000313" key="2">
    <source>
        <dbReference type="EMBL" id="PWK59575.1"/>
    </source>
</evidence>
<dbReference type="AlphaFoldDB" id="A0A316GG12"/>
<organism evidence="2 3">
    <name type="scientific">Roseicyclus mahoneyensis</name>
    <dbReference type="NCBI Taxonomy" id="164332"/>
    <lineage>
        <taxon>Bacteria</taxon>
        <taxon>Pseudomonadati</taxon>
        <taxon>Pseudomonadota</taxon>
        <taxon>Alphaproteobacteria</taxon>
        <taxon>Rhodobacterales</taxon>
        <taxon>Roseobacteraceae</taxon>
        <taxon>Roseicyclus</taxon>
    </lineage>
</organism>
<keyword evidence="1" id="KW-0812">Transmembrane</keyword>
<reference evidence="2 3" key="1">
    <citation type="submission" date="2018-05" db="EMBL/GenBank/DDBJ databases">
        <title>Genomic Encyclopedia of Type Strains, Phase IV (KMG-IV): sequencing the most valuable type-strain genomes for metagenomic binning, comparative biology and taxonomic classification.</title>
        <authorList>
            <person name="Goeker M."/>
        </authorList>
    </citation>
    <scope>NUCLEOTIDE SEQUENCE [LARGE SCALE GENOMIC DNA]</scope>
    <source>
        <strain evidence="2 3">DSM 16097</strain>
    </source>
</reference>
<accession>A0A316GG12</accession>
<feature type="transmembrane region" description="Helical" evidence="1">
    <location>
        <begin position="56"/>
        <end position="80"/>
    </location>
</feature>
<keyword evidence="1" id="KW-0472">Membrane</keyword>
<keyword evidence="3" id="KW-1185">Reference proteome</keyword>
<protein>
    <submittedName>
        <fullName evidence="2">Uncharacterized protein</fullName>
    </submittedName>
</protein>
<comment type="caution">
    <text evidence="2">The sequence shown here is derived from an EMBL/GenBank/DDBJ whole genome shotgun (WGS) entry which is preliminary data.</text>
</comment>
<evidence type="ECO:0000256" key="1">
    <source>
        <dbReference type="SAM" id="Phobius"/>
    </source>
</evidence>
<name>A0A316GG12_9RHOB</name>
<sequence>MGNGRARFGSAVNLTVAGATSLFVAFAAHEISVFGIHGYGIIGLANCPPSLCPQMAAVLTGLAAKSIGAGLALGLLGALLPMGPARLRAAATLWAVQYLWGLVGIASAYRSNFGTTWRWWEPMVELLWRPVLTPALLIVGLGMFLGVDRLLARQPRRTGS</sequence>
<feature type="transmembrane region" description="Helical" evidence="1">
    <location>
        <begin position="12"/>
        <end position="36"/>
    </location>
</feature>
<evidence type="ECO:0000313" key="3">
    <source>
        <dbReference type="Proteomes" id="UP000245708"/>
    </source>
</evidence>
<feature type="transmembrane region" description="Helical" evidence="1">
    <location>
        <begin position="87"/>
        <end position="106"/>
    </location>
</feature>
<proteinExistence type="predicted"/>
<dbReference type="Proteomes" id="UP000245708">
    <property type="component" value="Unassembled WGS sequence"/>
</dbReference>
<keyword evidence="1" id="KW-1133">Transmembrane helix</keyword>
<gene>
    <name evidence="2" type="ORF">C7455_107120</name>
</gene>
<feature type="transmembrane region" description="Helical" evidence="1">
    <location>
        <begin position="126"/>
        <end position="147"/>
    </location>
</feature>